<comment type="similarity">
    <text evidence="2">Belongs to the major facilitator superfamily. Metabolite:H+ Symporter (MHS) family (TC 2.A.1.6) family.</text>
</comment>
<comment type="caution">
    <text evidence="13">The sequence shown here is derived from an EMBL/GenBank/DDBJ whole genome shotgun (WGS) entry which is preliminary data.</text>
</comment>
<feature type="transmembrane region" description="Helical" evidence="11">
    <location>
        <begin position="377"/>
        <end position="402"/>
    </location>
</feature>
<evidence type="ECO:0000256" key="6">
    <source>
        <dbReference type="ARBA" id="ARBA00022847"/>
    </source>
</evidence>
<feature type="transmembrane region" description="Helical" evidence="11">
    <location>
        <begin position="408"/>
        <end position="428"/>
    </location>
</feature>
<feature type="domain" description="Major facilitator superfamily (MFS) profile" evidence="12">
    <location>
        <begin position="23"/>
        <end position="436"/>
    </location>
</feature>
<dbReference type="RefSeq" id="WP_134520878.1">
    <property type="nucleotide sequence ID" value="NZ_SOHE01000078.1"/>
</dbReference>
<dbReference type="GO" id="GO:0015293">
    <property type="term" value="F:symporter activity"/>
    <property type="evidence" value="ECO:0007669"/>
    <property type="project" value="UniProtKB-KW"/>
</dbReference>
<feature type="transmembrane region" description="Helical" evidence="11">
    <location>
        <begin position="315"/>
        <end position="336"/>
    </location>
</feature>
<evidence type="ECO:0000256" key="3">
    <source>
        <dbReference type="ARBA" id="ARBA00022448"/>
    </source>
</evidence>
<comment type="function">
    <text evidence="9">May be a proton symporter involved in the uptake of osmolytes such as proline and glycine betaine.</text>
</comment>
<dbReference type="SUPFAM" id="SSF103473">
    <property type="entry name" value="MFS general substrate transporter"/>
    <property type="match status" value="1"/>
</dbReference>
<feature type="transmembrane region" description="Helical" evidence="11">
    <location>
        <begin position="250"/>
        <end position="268"/>
    </location>
</feature>
<evidence type="ECO:0000256" key="1">
    <source>
        <dbReference type="ARBA" id="ARBA00004651"/>
    </source>
</evidence>
<evidence type="ECO:0000259" key="12">
    <source>
        <dbReference type="PROSITE" id="PS50850"/>
    </source>
</evidence>
<reference evidence="13 14" key="1">
    <citation type="submission" date="2019-03" db="EMBL/GenBank/DDBJ databases">
        <title>Genomics of glacier-inhabiting Cryobacterium strains.</title>
        <authorList>
            <person name="Liu Q."/>
            <person name="Xin Y.-H."/>
        </authorList>
    </citation>
    <scope>NUCLEOTIDE SEQUENCE [LARGE SCALE GENOMIC DNA]</scope>
    <source>
        <strain evidence="13 14">Hh14</strain>
    </source>
</reference>
<keyword evidence="3" id="KW-0813">Transport</keyword>
<dbReference type="InterPro" id="IPR051084">
    <property type="entry name" value="H+-coupled_symporters"/>
</dbReference>
<accession>A0A4V3IQH2</accession>
<dbReference type="PROSITE" id="PS00217">
    <property type="entry name" value="SUGAR_TRANSPORT_2"/>
    <property type="match status" value="1"/>
</dbReference>
<evidence type="ECO:0000256" key="7">
    <source>
        <dbReference type="ARBA" id="ARBA00022989"/>
    </source>
</evidence>
<evidence type="ECO:0000256" key="4">
    <source>
        <dbReference type="ARBA" id="ARBA00022475"/>
    </source>
</evidence>
<keyword evidence="5 11" id="KW-0812">Transmembrane</keyword>
<sequence>MAQESAVLSPTVRVIDLKASRRALIAGSLGNVIEWYEYAIYGFMAPIIAPLFFPSADPTASILFTFMVFALAFFLRPIGAVIFGRLTDSRGRRPVLVAIILIMSIATTAIGLLPTVSEIGMWATVILVLCRIAQGLSGGGEMGGAVSLMIENAPEGKRGLYGSWSFFGTSLGYVLGGGVATLLAVTLSAEDLADWGWRIGFLLAAPMGISALIIRLKVDETPHFKEVLARRAAGDTTALAPSRIRYTPSYLMITVAVLVVYNALGNTFQVGMPTFLSSGYGMSFVEAYGLSLVTGLVGACSMPIFGALSDRVGRAPVLLFGTVATLVLSYPLYLLIGLGFVGGLFSLFVAGLLIGIIGGPMPAFLSERFPTRDRATGVAVVYAVSVAIFGGSAPYIITYILLVTQNPLAASFYTIFVAAISLVGLIALKRSQHQHEHLKPLED</sequence>
<proteinExistence type="inferred from homology"/>
<organism evidence="13 14">
    <name type="scientific">Cryobacterium frigoriphilum</name>
    <dbReference type="NCBI Taxonomy" id="1259150"/>
    <lineage>
        <taxon>Bacteria</taxon>
        <taxon>Bacillati</taxon>
        <taxon>Actinomycetota</taxon>
        <taxon>Actinomycetes</taxon>
        <taxon>Micrococcales</taxon>
        <taxon>Microbacteriaceae</taxon>
        <taxon>Cryobacterium</taxon>
    </lineage>
</organism>
<dbReference type="InterPro" id="IPR011701">
    <property type="entry name" value="MFS"/>
</dbReference>
<keyword evidence="7 11" id="KW-1133">Transmembrane helix</keyword>
<feature type="transmembrane region" description="Helical" evidence="11">
    <location>
        <begin position="160"/>
        <end position="189"/>
    </location>
</feature>
<evidence type="ECO:0000256" key="2">
    <source>
        <dbReference type="ARBA" id="ARBA00008240"/>
    </source>
</evidence>
<feature type="transmembrane region" description="Helical" evidence="11">
    <location>
        <begin position="62"/>
        <end position="83"/>
    </location>
</feature>
<evidence type="ECO:0000256" key="10">
    <source>
        <dbReference type="ARBA" id="ARBA00039918"/>
    </source>
</evidence>
<dbReference type="Gene3D" id="1.20.1250.20">
    <property type="entry name" value="MFS general substrate transporter like domains"/>
    <property type="match status" value="2"/>
</dbReference>
<dbReference type="EMBL" id="SOHE01000078">
    <property type="protein sequence ID" value="TFD45961.1"/>
    <property type="molecule type" value="Genomic_DNA"/>
</dbReference>
<dbReference type="PANTHER" id="PTHR43528">
    <property type="entry name" value="ALPHA-KETOGLUTARATE PERMEASE"/>
    <property type="match status" value="1"/>
</dbReference>
<evidence type="ECO:0000256" key="9">
    <source>
        <dbReference type="ARBA" id="ARBA00037295"/>
    </source>
</evidence>
<dbReference type="PROSITE" id="PS50850">
    <property type="entry name" value="MFS"/>
    <property type="match status" value="1"/>
</dbReference>
<keyword evidence="4" id="KW-1003">Cell membrane</keyword>
<keyword evidence="8 11" id="KW-0472">Membrane</keyword>
<dbReference type="InterPro" id="IPR005829">
    <property type="entry name" value="Sugar_transporter_CS"/>
</dbReference>
<dbReference type="PANTHER" id="PTHR43528:SF1">
    <property type="entry name" value="ALPHA-KETOGLUTARATE PERMEASE"/>
    <property type="match status" value="1"/>
</dbReference>
<keyword evidence="6" id="KW-0769">Symport</keyword>
<feature type="transmembrane region" description="Helical" evidence="11">
    <location>
        <begin position="288"/>
        <end position="308"/>
    </location>
</feature>
<feature type="transmembrane region" description="Helical" evidence="11">
    <location>
        <begin position="342"/>
        <end position="365"/>
    </location>
</feature>
<evidence type="ECO:0000313" key="13">
    <source>
        <dbReference type="EMBL" id="TFD45961.1"/>
    </source>
</evidence>
<dbReference type="InterPro" id="IPR020846">
    <property type="entry name" value="MFS_dom"/>
</dbReference>
<dbReference type="Proteomes" id="UP000297447">
    <property type="component" value="Unassembled WGS sequence"/>
</dbReference>
<keyword evidence="14" id="KW-1185">Reference proteome</keyword>
<evidence type="ECO:0000256" key="11">
    <source>
        <dbReference type="SAM" id="Phobius"/>
    </source>
</evidence>
<dbReference type="AlphaFoldDB" id="A0A4V3IQH2"/>
<protein>
    <recommendedName>
        <fullName evidence="10">Putative proline/betaine transporter</fullName>
    </recommendedName>
</protein>
<dbReference type="OrthoDB" id="8953821at2"/>
<gene>
    <name evidence="13" type="ORF">E3T55_17780</name>
</gene>
<dbReference type="Pfam" id="PF07690">
    <property type="entry name" value="MFS_1"/>
    <property type="match status" value="1"/>
</dbReference>
<dbReference type="InterPro" id="IPR036259">
    <property type="entry name" value="MFS_trans_sf"/>
</dbReference>
<evidence type="ECO:0000313" key="14">
    <source>
        <dbReference type="Proteomes" id="UP000297447"/>
    </source>
</evidence>
<feature type="transmembrane region" description="Helical" evidence="11">
    <location>
        <begin position="195"/>
        <end position="216"/>
    </location>
</feature>
<dbReference type="FunFam" id="1.20.1250.20:FF:000001">
    <property type="entry name" value="Dicarboxylate MFS transporter"/>
    <property type="match status" value="1"/>
</dbReference>
<evidence type="ECO:0000256" key="5">
    <source>
        <dbReference type="ARBA" id="ARBA00022692"/>
    </source>
</evidence>
<feature type="transmembrane region" description="Helical" evidence="11">
    <location>
        <begin position="95"/>
        <end position="113"/>
    </location>
</feature>
<evidence type="ECO:0000256" key="8">
    <source>
        <dbReference type="ARBA" id="ARBA00023136"/>
    </source>
</evidence>
<name>A0A4V3IQH2_9MICO</name>
<dbReference type="GO" id="GO:0005886">
    <property type="term" value="C:plasma membrane"/>
    <property type="evidence" value="ECO:0007669"/>
    <property type="project" value="UniProtKB-SubCell"/>
</dbReference>
<comment type="subcellular location">
    <subcellularLocation>
        <location evidence="1">Cell membrane</location>
        <topology evidence="1">Multi-pass membrane protein</topology>
    </subcellularLocation>
</comment>